<dbReference type="AlphaFoldDB" id="A0A518CW75"/>
<reference evidence="2 3" key="1">
    <citation type="submission" date="2019-02" db="EMBL/GenBank/DDBJ databases">
        <title>Deep-cultivation of Planctomycetes and their phenomic and genomic characterization uncovers novel biology.</title>
        <authorList>
            <person name="Wiegand S."/>
            <person name="Jogler M."/>
            <person name="Boedeker C."/>
            <person name="Pinto D."/>
            <person name="Vollmers J."/>
            <person name="Rivas-Marin E."/>
            <person name="Kohn T."/>
            <person name="Peeters S.H."/>
            <person name="Heuer A."/>
            <person name="Rast P."/>
            <person name="Oberbeckmann S."/>
            <person name="Bunk B."/>
            <person name="Jeske O."/>
            <person name="Meyerdierks A."/>
            <person name="Storesund J.E."/>
            <person name="Kallscheuer N."/>
            <person name="Luecker S."/>
            <person name="Lage O.M."/>
            <person name="Pohl T."/>
            <person name="Merkel B.J."/>
            <person name="Hornburger P."/>
            <person name="Mueller R.-W."/>
            <person name="Bruemmer F."/>
            <person name="Labrenz M."/>
            <person name="Spormann A.M."/>
            <person name="Op den Camp H."/>
            <person name="Overmann J."/>
            <person name="Amann R."/>
            <person name="Jetten M.S.M."/>
            <person name="Mascher T."/>
            <person name="Medema M.H."/>
            <person name="Devos D.P."/>
            <person name="Kaster A.-K."/>
            <person name="Ovreas L."/>
            <person name="Rohde M."/>
            <person name="Galperin M.Y."/>
            <person name="Jogler C."/>
        </authorList>
    </citation>
    <scope>NUCLEOTIDE SEQUENCE [LARGE SCALE GENOMIC DNA]</scope>
    <source>
        <strain evidence="2 3">Pla163</strain>
    </source>
</reference>
<protein>
    <submittedName>
        <fullName evidence="2">Uncharacterized protein</fullName>
    </submittedName>
</protein>
<evidence type="ECO:0000256" key="1">
    <source>
        <dbReference type="SAM" id="MobiDB-lite"/>
    </source>
</evidence>
<feature type="compositionally biased region" description="Gly residues" evidence="1">
    <location>
        <begin position="112"/>
        <end position="123"/>
    </location>
</feature>
<evidence type="ECO:0000313" key="2">
    <source>
        <dbReference type="EMBL" id="QDU83448.1"/>
    </source>
</evidence>
<evidence type="ECO:0000313" key="3">
    <source>
        <dbReference type="Proteomes" id="UP000319342"/>
    </source>
</evidence>
<organism evidence="2 3">
    <name type="scientific">Rohdeia mirabilis</name>
    <dbReference type="NCBI Taxonomy" id="2528008"/>
    <lineage>
        <taxon>Bacteria</taxon>
        <taxon>Pseudomonadati</taxon>
        <taxon>Planctomycetota</taxon>
        <taxon>Planctomycetia</taxon>
        <taxon>Planctomycetia incertae sedis</taxon>
        <taxon>Rohdeia</taxon>
    </lineage>
</organism>
<dbReference type="EMBL" id="CP036290">
    <property type="protein sequence ID" value="QDU83448.1"/>
    <property type="molecule type" value="Genomic_DNA"/>
</dbReference>
<dbReference type="Proteomes" id="UP000319342">
    <property type="component" value="Chromosome"/>
</dbReference>
<feature type="region of interest" description="Disordered" evidence="1">
    <location>
        <begin position="104"/>
        <end position="131"/>
    </location>
</feature>
<accession>A0A518CW75</accession>
<proteinExistence type="predicted"/>
<feature type="region of interest" description="Disordered" evidence="1">
    <location>
        <begin position="213"/>
        <end position="239"/>
    </location>
</feature>
<feature type="compositionally biased region" description="Basic and acidic residues" evidence="1">
    <location>
        <begin position="213"/>
        <end position="222"/>
    </location>
</feature>
<gene>
    <name evidence="2" type="ORF">Pla163_05470</name>
</gene>
<sequence length="371" mass="39837">MLNGTTLLAFKILGATTLVGGALVVGDIARKAAEGETRGRAFEVVTTLEVTDMTMVVDGEEMDTERMLGRGASTTTTRLEVSDEFEKADGTRPTLLRRTYDAIARTTERPESGGGGGGGFGGRGDGERPQLESGLVGEDVLFDWDAETEAYTARIPEDSTLDEALLEGLVADLDLADLLPSAAVEVEESWDVPLHVLESILRPGGNLHLAMPEREGADERRGGGRRGFGGGSTDPTALGVEPEYRGEFKATLAEITGDEGERVARITFVVDASSKYDMTDAIEDVTRETQRGDMTIVTLEAVTTNSFDGKGELLWNLARGCAVSFTLEADIEREEINATETIFDEGGRTMERASTSEGTLAYSYVLRGEDE</sequence>
<name>A0A518CW75_9BACT</name>
<keyword evidence="3" id="KW-1185">Reference proteome</keyword>
<dbReference type="RefSeq" id="WP_145183150.1">
    <property type="nucleotide sequence ID" value="NZ_CP036290.1"/>
</dbReference>